<dbReference type="InParanoid" id="A0A803KFL2"/>
<dbReference type="AlphaFoldDB" id="A0A803KFL2"/>
<evidence type="ECO:0000259" key="3">
    <source>
        <dbReference type="Pfam" id="PF14291"/>
    </source>
</evidence>
<evidence type="ECO:0008006" key="5">
    <source>
        <dbReference type="Google" id="ProtNLM"/>
    </source>
</evidence>
<proteinExistence type="predicted"/>
<dbReference type="Pfam" id="PF14291">
    <property type="entry name" value="DUF4371"/>
    <property type="match status" value="1"/>
</dbReference>
<reference evidence="4" key="2">
    <citation type="submission" date="2021-03" db="UniProtKB">
        <authorList>
            <consortium name="Ensembl"/>
        </authorList>
    </citation>
    <scope>IDENTIFICATION</scope>
</reference>
<feature type="compositionally biased region" description="Polar residues" evidence="1">
    <location>
        <begin position="44"/>
        <end position="61"/>
    </location>
</feature>
<name>A0A803KFL2_XENTR</name>
<dbReference type="PANTHER" id="PTHR45749">
    <property type="match status" value="1"/>
</dbReference>
<feature type="domain" description="DUF4371" evidence="3">
    <location>
        <begin position="270"/>
        <end position="477"/>
    </location>
</feature>
<reference evidence="4" key="1">
    <citation type="journal article" date="2010" name="Science">
        <title>The genome of the Western clawed frog Xenopus tropicalis.</title>
        <authorList>
            <person name="Hellsten U."/>
            <person name="Harland R.M."/>
            <person name="Gilchrist M.J."/>
            <person name="Hendrix D."/>
            <person name="Jurka J."/>
            <person name="Kapitonov V."/>
            <person name="Ovcharenko I."/>
            <person name="Putnam N.H."/>
            <person name="Shu S."/>
            <person name="Taher L."/>
            <person name="Blitz I.L."/>
            <person name="Blumberg B."/>
            <person name="Dichmann D.S."/>
            <person name="Dubchak I."/>
            <person name="Amaya E."/>
            <person name="Detter J.C."/>
            <person name="Fletcher R."/>
            <person name="Gerhard D.S."/>
            <person name="Goodstein D."/>
            <person name="Graves T."/>
            <person name="Grigoriev I.V."/>
            <person name="Grimwood J."/>
            <person name="Kawashima T."/>
            <person name="Lindquist E."/>
            <person name="Lucas S.M."/>
            <person name="Mead P.E."/>
            <person name="Mitros T."/>
            <person name="Ogino H."/>
            <person name="Ohta Y."/>
            <person name="Poliakov A.V."/>
            <person name="Pollet N."/>
            <person name="Robert J."/>
            <person name="Salamov A."/>
            <person name="Sater A.K."/>
            <person name="Schmutz J."/>
            <person name="Terry A."/>
            <person name="Vize P.D."/>
            <person name="Warren W.C."/>
            <person name="Wells D."/>
            <person name="Wills A."/>
            <person name="Wilson R.K."/>
            <person name="Zimmerman L.B."/>
            <person name="Zorn A.M."/>
            <person name="Grainger R."/>
            <person name="Grammer T."/>
            <person name="Khokha M.K."/>
            <person name="Richardson P.M."/>
            <person name="Rokhsar D.S."/>
        </authorList>
    </citation>
    <scope>NUCLEOTIDE SEQUENCE [LARGE SCALE GENOMIC DNA]</scope>
    <source>
        <strain evidence="4">Nigerian</strain>
    </source>
</reference>
<protein>
    <recommendedName>
        <fullName evidence="5">DUF4371 domain-containing protein</fullName>
    </recommendedName>
</protein>
<dbReference type="InterPro" id="IPR012337">
    <property type="entry name" value="RNaseH-like_sf"/>
</dbReference>
<accession>A0A803KFL2</accession>
<feature type="domain" description="HAT C-terminal dimerisation" evidence="2">
    <location>
        <begin position="855"/>
        <end position="908"/>
    </location>
</feature>
<evidence type="ECO:0000313" key="4">
    <source>
        <dbReference type="Ensembl" id="ENSXETP00000119160"/>
    </source>
</evidence>
<dbReference type="SUPFAM" id="SSF53098">
    <property type="entry name" value="Ribonuclease H-like"/>
    <property type="match status" value="1"/>
</dbReference>
<sequence length="939" mass="105894">MSSKRGSESKDKSKEAIPKKKYKTGAEKRIQASKKGLAGAGTAPGQQKLWQPKSQPSQNSAELEVLPQENAPLPIVMASSSSRVEEEGEGPSLLIREEEGEQKDPFLIPEGSDKDSDSESAADVESDVLSLITSTSATCNPFNAPDPTCNISVKLNFMKSHPVQPLSDASHTLPFQAHKVYFRLVPGGSAIQRKWLSFCADDQKLYCSTCMAFCTNRRSMFISGWPVNKLHVNERVKEHEESALHQASVISYMTAERKSDIETLINVNLVNKQKEKIRNNRLVIMRLIDIIQHIAKLGLAYRGQDEAAHSLLNRDLNHGNFLELVLLLSKYDSVLQNHVKEVVALSEERKRRHPQSKGRGGLVTFLSKTTINNLIILMGMMVKQRISQEVTDAVKFSVEMDSTQDVGVMEQCSIILRYVRERDVHERLIALINVKSTTGEALYLSLKEQLEKVSLSVNNIIGCSFDGAAKMSGCYNGVQAHIRNVSCSSVYTWCYAHILNLVIMDITQCVIHVKSLFGLLEKTACFFSESYKRLSVWTEQVSSQRHGQEKLLRLKKIGDTRWWSKPRALSTIFGSCSDQSKELYSTLIYCLEHISLSPQFDSKVVSEAKYLIYGWTRYETLLVSFLFMQIFEIATPVSDYLQTSGLDILQAWRMVEMAKSQFQKLRPSFAKLVALVNAFIEKIDHSLDEMSVSAEVEKSLPQKRVARKKRMPGELARDEPTVDPLKGFEVHTYYAVIDQAVGSIDNKFSKNEKLIQDLAFLDPRQFSNIKEENIPAESFNTVADLAGVDSVQLKSELLNFKDNYPLLKKSSLPQTATVTIEESDDDEEITSDIKKNVCENCLTCCYRLLYDYNLHSAAYTNLFAVYKTLLTLACTQVSCERVFSKLKIVKTRLRSMIGQELLESFLLINIERDIANNLVYDDIIDNFAKSSSLLQKLLI</sequence>
<organism evidence="4">
    <name type="scientific">Xenopus tropicalis</name>
    <name type="common">Western clawed frog</name>
    <name type="synonym">Silurana tropicalis</name>
    <dbReference type="NCBI Taxonomy" id="8364"/>
    <lineage>
        <taxon>Eukaryota</taxon>
        <taxon>Metazoa</taxon>
        <taxon>Chordata</taxon>
        <taxon>Craniata</taxon>
        <taxon>Vertebrata</taxon>
        <taxon>Euteleostomi</taxon>
        <taxon>Amphibia</taxon>
        <taxon>Batrachia</taxon>
        <taxon>Anura</taxon>
        <taxon>Pipoidea</taxon>
        <taxon>Pipidae</taxon>
        <taxon>Xenopodinae</taxon>
        <taxon>Xenopus</taxon>
        <taxon>Silurana</taxon>
    </lineage>
</organism>
<feature type="compositionally biased region" description="Basic and acidic residues" evidence="1">
    <location>
        <begin position="1"/>
        <end position="30"/>
    </location>
</feature>
<evidence type="ECO:0000259" key="2">
    <source>
        <dbReference type="Pfam" id="PF05699"/>
    </source>
</evidence>
<evidence type="ECO:0000256" key="1">
    <source>
        <dbReference type="SAM" id="MobiDB-lite"/>
    </source>
</evidence>
<dbReference type="Pfam" id="PF05699">
    <property type="entry name" value="Dimer_Tnp_hAT"/>
    <property type="match status" value="1"/>
</dbReference>
<dbReference type="GeneTree" id="ENSGT00940000165495"/>
<feature type="region of interest" description="Disordered" evidence="1">
    <location>
        <begin position="1"/>
        <end position="125"/>
    </location>
</feature>
<dbReference type="InterPro" id="IPR025398">
    <property type="entry name" value="DUF4371"/>
</dbReference>
<dbReference type="PANTHER" id="PTHR45749:SF21">
    <property type="entry name" value="DUF4371 DOMAIN-CONTAINING PROTEIN"/>
    <property type="match status" value="1"/>
</dbReference>
<dbReference type="Ensembl" id="ENSXETT00000123395">
    <property type="protein sequence ID" value="ENSXETP00000119160"/>
    <property type="gene ID" value="ENSXETG00000046495"/>
</dbReference>
<dbReference type="InterPro" id="IPR008906">
    <property type="entry name" value="HATC_C_dom"/>
</dbReference>
<dbReference type="GO" id="GO:0046983">
    <property type="term" value="F:protein dimerization activity"/>
    <property type="evidence" value="ECO:0007669"/>
    <property type="project" value="InterPro"/>
</dbReference>